<dbReference type="EMBL" id="CP019628">
    <property type="protein sequence ID" value="AQQ01058.1"/>
    <property type="molecule type" value="Genomic_DNA"/>
</dbReference>
<evidence type="ECO:0008006" key="4">
    <source>
        <dbReference type="Google" id="ProtNLM"/>
    </source>
</evidence>
<dbReference type="GO" id="GO:0043743">
    <property type="term" value="F:LPPG:FO 2-phospho-L-lactate transferase activity"/>
    <property type="evidence" value="ECO:0007669"/>
    <property type="project" value="InterPro"/>
</dbReference>
<evidence type="ECO:0000313" key="2">
    <source>
        <dbReference type="EMBL" id="AQQ01058.1"/>
    </source>
</evidence>
<name>A0A1Q2H106_9GAMM</name>
<dbReference type="Proteomes" id="UP000188243">
    <property type="component" value="Chromosome"/>
</dbReference>
<dbReference type="InterPro" id="IPR002882">
    <property type="entry name" value="CofD"/>
</dbReference>
<evidence type="ECO:0000313" key="3">
    <source>
        <dbReference type="Proteomes" id="UP000188243"/>
    </source>
</evidence>
<proteinExistence type="predicted"/>
<organism evidence="2 3">
    <name type="scientific">Pseudoalteromonas aliena</name>
    <dbReference type="NCBI Taxonomy" id="247523"/>
    <lineage>
        <taxon>Bacteria</taxon>
        <taxon>Pseudomonadati</taxon>
        <taxon>Pseudomonadota</taxon>
        <taxon>Gammaproteobacteria</taxon>
        <taxon>Alteromonadales</taxon>
        <taxon>Pseudoalteromonadaceae</taxon>
        <taxon>Pseudoalteromonas</taxon>
    </lineage>
</organism>
<dbReference type="InterPro" id="IPR038136">
    <property type="entry name" value="CofD-like_dom_sf"/>
</dbReference>
<accession>A0A1Q2H106</accession>
<evidence type="ECO:0000256" key="1">
    <source>
        <dbReference type="ARBA" id="ARBA00022490"/>
    </source>
</evidence>
<gene>
    <name evidence="2" type="ORF">B0W48_15530</name>
</gene>
<protein>
    <recommendedName>
        <fullName evidence="4">Gluconeogenesis factor</fullName>
    </recommendedName>
</protein>
<dbReference type="AlphaFoldDB" id="A0A1Q2H106"/>
<sequence>MKIVCIGGGHGLAQVLSAIKPMCSSLTAIVATTDNGGSTGKIRASQDCIALGDIRRCCLQLAGEDSAFNSIYEHRFTQGPLDGHCLGNLTLLGLTEITKSPTQAIAYFNAMLGNSETILPMTEVPTDLVAKLNNSEEVFGECAIDALNTLPKEVYLSKNVPAAPGCVDAILAADLIIIGPGSIITSVMPAFLVNEILVAIEQTSACRIFIENTQTENSVMKHTRTAGIDWLQAQLGVKIYDLSIPPSAIEEILHDGKQIMQSKEHLHDINELENVFSALLKMPIQLNTQI</sequence>
<keyword evidence="1" id="KW-0963">Cytoplasm</keyword>
<dbReference type="SUPFAM" id="SSF142338">
    <property type="entry name" value="CofD-like"/>
    <property type="match status" value="1"/>
</dbReference>
<dbReference type="NCBIfam" id="TIGR01826">
    <property type="entry name" value="CofD_related"/>
    <property type="match status" value="1"/>
</dbReference>
<dbReference type="InterPro" id="IPR010119">
    <property type="entry name" value="Gluconeogen_factor"/>
</dbReference>
<dbReference type="PANTHER" id="PTHR30135">
    <property type="entry name" value="UNCHARACTERIZED PROTEIN YVCK-RELATED"/>
    <property type="match status" value="1"/>
</dbReference>
<dbReference type="STRING" id="247523.B0W48_15530"/>
<dbReference type="PANTHER" id="PTHR30135:SF3">
    <property type="entry name" value="GLUCONEOGENESIS FACTOR-RELATED"/>
    <property type="match status" value="1"/>
</dbReference>
<dbReference type="KEGG" id="paln:B0W48_15530"/>
<dbReference type="RefSeq" id="WP_077537716.1">
    <property type="nucleotide sequence ID" value="NZ_CANLYY010000062.1"/>
</dbReference>
<dbReference type="Pfam" id="PF01933">
    <property type="entry name" value="CofD"/>
    <property type="match status" value="1"/>
</dbReference>
<reference evidence="2 3" key="1">
    <citation type="submission" date="2017-02" db="EMBL/GenBank/DDBJ databases">
        <title>Complete genome sequence of the cold-active Pseudoalteromonas aliena strain EH1 isolated from Arctic seawater.</title>
        <authorList>
            <person name="Kim E."/>
            <person name="Heo E."/>
            <person name="Kim H."/>
            <person name="Kim D."/>
        </authorList>
    </citation>
    <scope>NUCLEOTIDE SEQUENCE [LARGE SCALE GENOMIC DNA]</scope>
    <source>
        <strain evidence="2 3">EH1</strain>
    </source>
</reference>
<dbReference type="Gene3D" id="3.40.50.10680">
    <property type="entry name" value="CofD-like domains"/>
    <property type="match status" value="1"/>
</dbReference>